<name>A0A1G2B696_9BACT</name>
<dbReference type="EMBL" id="MHKD01000016">
    <property type="protein sequence ID" value="OGY84226.1"/>
    <property type="molecule type" value="Genomic_DNA"/>
</dbReference>
<gene>
    <name evidence="1" type="ORF">A3F54_03390</name>
</gene>
<sequence length="558" mass="65048">MLSCKQCAQTFTIAPQDQKILDTFDAPAPKLCRECNLKQRLAFRNERNLFRRTCEKCHKSILALYSKASTAHVYCRECWYNDTWDTTQYGRDYDPARPFFDQMKELTRAVPVFNLWQIGQNENCDYTNAAMNCKDCYFLFSALEDVGCVYCEQMGYSKDCSNCLHVDYGELMYDCVTVNTGYKCAGLLDSDKCTECYLGRDLTDCQNCFGCVNLKHKQYYWYNEPLEKTEYERRLAEALATRESWAAHQQKFTQHAAKYPRRFARKKNTEGTGYELTNSSDIRQCIIVWESQNCGESMDVFNSKDVYRCNHMGWLENTYQVATSVNVTYSLGVFGSEYAAFLNYCYLCFNSENLFGCSGLRKKKFCILNKQYSEEAYKKLRAKIISDMKARGEWGQFFPTQLSLLPYNETMAQRYFPLTKEEARKQGFMWNDETAGLRNKETLPPDKVPNKIPATPDTITKEILRCTSCDNNYRILTQELKILRALHIAVPLECQDCSHKNRLKHYLNPFLRQHQCDCTKRHPQHAATDRCPNTFETIWSHQPEPIFCKTCFEAELGD</sequence>
<organism evidence="1 2">
    <name type="scientific">Candidatus Kerfeldbacteria bacterium RIFCSPHIGHO2_12_FULL_48_17</name>
    <dbReference type="NCBI Taxonomy" id="1798542"/>
    <lineage>
        <taxon>Bacteria</taxon>
        <taxon>Candidatus Kerfeldiibacteriota</taxon>
    </lineage>
</organism>
<dbReference type="AlphaFoldDB" id="A0A1G2B696"/>
<evidence type="ECO:0000313" key="1">
    <source>
        <dbReference type="EMBL" id="OGY84226.1"/>
    </source>
</evidence>
<dbReference type="Proteomes" id="UP000176952">
    <property type="component" value="Unassembled WGS sequence"/>
</dbReference>
<evidence type="ECO:0000313" key="2">
    <source>
        <dbReference type="Proteomes" id="UP000176952"/>
    </source>
</evidence>
<accession>A0A1G2B696</accession>
<protein>
    <submittedName>
        <fullName evidence="1">Uncharacterized protein</fullName>
    </submittedName>
</protein>
<proteinExistence type="predicted"/>
<reference evidence="1 2" key="1">
    <citation type="journal article" date="2016" name="Nat. Commun.">
        <title>Thousands of microbial genomes shed light on interconnected biogeochemical processes in an aquifer system.</title>
        <authorList>
            <person name="Anantharaman K."/>
            <person name="Brown C.T."/>
            <person name="Hug L.A."/>
            <person name="Sharon I."/>
            <person name="Castelle C.J."/>
            <person name="Probst A.J."/>
            <person name="Thomas B.C."/>
            <person name="Singh A."/>
            <person name="Wilkins M.J."/>
            <person name="Karaoz U."/>
            <person name="Brodie E.L."/>
            <person name="Williams K.H."/>
            <person name="Hubbard S.S."/>
            <person name="Banfield J.F."/>
        </authorList>
    </citation>
    <scope>NUCLEOTIDE SEQUENCE [LARGE SCALE GENOMIC DNA]</scope>
</reference>
<comment type="caution">
    <text evidence="1">The sequence shown here is derived from an EMBL/GenBank/DDBJ whole genome shotgun (WGS) entry which is preliminary data.</text>
</comment>